<gene>
    <name evidence="2" type="ORF">MCHLO_08344</name>
</gene>
<dbReference type="Proteomes" id="UP000815677">
    <property type="component" value="Unassembled WGS sequence"/>
</dbReference>
<evidence type="ECO:0000313" key="3">
    <source>
        <dbReference type="Proteomes" id="UP000815677"/>
    </source>
</evidence>
<dbReference type="EMBL" id="DF846971">
    <property type="protein sequence ID" value="GAT51182.1"/>
    <property type="molecule type" value="Genomic_DNA"/>
</dbReference>
<feature type="region of interest" description="Disordered" evidence="1">
    <location>
        <begin position="204"/>
        <end position="224"/>
    </location>
</feature>
<evidence type="ECO:0000256" key="1">
    <source>
        <dbReference type="SAM" id="MobiDB-lite"/>
    </source>
</evidence>
<protein>
    <submittedName>
        <fullName evidence="2">Uncharacterized protein</fullName>
    </submittedName>
</protein>
<keyword evidence="3" id="KW-1185">Reference proteome</keyword>
<organism evidence="2 3">
    <name type="scientific">Mycena chlorophos</name>
    <name type="common">Agaric fungus</name>
    <name type="synonym">Agaricus chlorophos</name>
    <dbReference type="NCBI Taxonomy" id="658473"/>
    <lineage>
        <taxon>Eukaryota</taxon>
        <taxon>Fungi</taxon>
        <taxon>Dikarya</taxon>
        <taxon>Basidiomycota</taxon>
        <taxon>Agaricomycotina</taxon>
        <taxon>Agaricomycetes</taxon>
        <taxon>Agaricomycetidae</taxon>
        <taxon>Agaricales</taxon>
        <taxon>Marasmiineae</taxon>
        <taxon>Mycenaceae</taxon>
        <taxon>Mycena</taxon>
    </lineage>
</organism>
<accession>A0ABQ0LJA1</accession>
<proteinExistence type="predicted"/>
<sequence>MLSSDDGFRVFHALHNARANCQVQTSVFRLVDGTWGRQLWFNISGSDFTIYWWRDLAQAIAPSLITAGQIRSGKQLAPSNDAMTTVWWVEDSHLRVLGSFAVADSFVSSAPDSFSLTGTTIIKALELSATSSRLTTIRKQTTLRSESQSTMSTTSTAGVSFPVEEIGLVPSGGACPQATARHTLFASCAVRTFKPATDTYESCGSVLDPSTSTGPCPRRYRHPL</sequence>
<evidence type="ECO:0000313" key="2">
    <source>
        <dbReference type="EMBL" id="GAT51182.1"/>
    </source>
</evidence>
<name>A0ABQ0LJA1_MYCCL</name>
<reference evidence="2" key="1">
    <citation type="submission" date="2014-09" db="EMBL/GenBank/DDBJ databases">
        <title>Genome sequence of the luminous mushroom Mycena chlorophos for searching fungal bioluminescence genes.</title>
        <authorList>
            <person name="Tanaka Y."/>
            <person name="Kasuga D."/>
            <person name="Oba Y."/>
            <person name="Hase S."/>
            <person name="Sato K."/>
            <person name="Oba Y."/>
            <person name="Sakakibara Y."/>
        </authorList>
    </citation>
    <scope>NUCLEOTIDE SEQUENCE</scope>
</reference>